<comment type="similarity">
    <text evidence="2">Belongs to the MscS (TC 1.A.23) family.</text>
</comment>
<accession>A0A501WAA9</accession>
<evidence type="ECO:0000256" key="2">
    <source>
        <dbReference type="ARBA" id="ARBA00008017"/>
    </source>
</evidence>
<evidence type="ECO:0000256" key="7">
    <source>
        <dbReference type="SAM" id="Phobius"/>
    </source>
</evidence>
<feature type="transmembrane region" description="Helical" evidence="7">
    <location>
        <begin position="169"/>
        <end position="190"/>
    </location>
</feature>
<evidence type="ECO:0000256" key="5">
    <source>
        <dbReference type="ARBA" id="ARBA00023136"/>
    </source>
</evidence>
<dbReference type="GO" id="GO:0016020">
    <property type="term" value="C:membrane"/>
    <property type="evidence" value="ECO:0007669"/>
    <property type="project" value="UniProtKB-SubCell"/>
</dbReference>
<dbReference type="InterPro" id="IPR008910">
    <property type="entry name" value="MSC_TM_helix"/>
</dbReference>
<reference evidence="9 10" key="1">
    <citation type="submission" date="2019-06" db="EMBL/GenBank/DDBJ databases">
        <title>A novel bacterium of genus Pontibacter, isolated from marine sediment.</title>
        <authorList>
            <person name="Huang H."/>
            <person name="Mo K."/>
            <person name="Hu Y."/>
        </authorList>
    </citation>
    <scope>NUCLEOTIDE SEQUENCE [LARGE SCALE GENOMIC DNA]</scope>
    <source>
        <strain evidence="9 10">HB172049</strain>
    </source>
</reference>
<dbReference type="Pfam" id="PF00924">
    <property type="entry name" value="MS_channel_2nd"/>
    <property type="match status" value="1"/>
</dbReference>
<keyword evidence="3 7" id="KW-0812">Transmembrane</keyword>
<proteinExistence type="inferred from homology"/>
<dbReference type="GO" id="GO:0008381">
    <property type="term" value="F:mechanosensitive monoatomic ion channel activity"/>
    <property type="evidence" value="ECO:0007669"/>
    <property type="project" value="InterPro"/>
</dbReference>
<gene>
    <name evidence="9" type="ORF">FJM65_04370</name>
</gene>
<evidence type="ECO:0000256" key="3">
    <source>
        <dbReference type="ARBA" id="ARBA00022692"/>
    </source>
</evidence>
<evidence type="ECO:0000256" key="6">
    <source>
        <dbReference type="SAM" id="MobiDB-lite"/>
    </source>
</evidence>
<dbReference type="Gene3D" id="2.30.30.60">
    <property type="match status" value="1"/>
</dbReference>
<evidence type="ECO:0000313" key="10">
    <source>
        <dbReference type="Proteomes" id="UP000316727"/>
    </source>
</evidence>
<sequence>MPSSPYNSRNTGADSHTQPLKNTYGRTRYTTEPAQTYGTGRRTQATIRNRRKTRFRRRATSGSAVEGAKNRLKNFKQASILAVAITGFIMLLFAPGEAGLAQGSGQDTVDTVAIIEEVAVEDLLTTDSVAQNAAAEDTTAALSGKEAAGEAIGALQGMWDSFFYNLPKMLIALATLLLAWGAVRLLRMLLQKALGRWERSNAIISLLSIAVWMLAIGIAISVVAGDIRALVGSLGLIGLALSWSLQTPIESFTGWLLNSFQGYYRVGDRVRVGDVFGDVFRIDFLTTTVWEIGAPYQAGFVQAEQPTGRLVTFPNNEILTGTVINLTRDFPYVWDELAFAVANESDIPLSVEVIGGVAEELLGNYMVAPARNYAAILKRAGLDYNIADKPQVFISLEESWTNIIVRYLVGARERRKWKSELSVRLPKETAKPEYRGKIIPVYPRQQVQFITPEGVPTAGGFSDQGAKSP</sequence>
<comment type="caution">
    <text evidence="9">The sequence shown here is derived from an EMBL/GenBank/DDBJ whole genome shotgun (WGS) entry which is preliminary data.</text>
</comment>
<organism evidence="9 10">
    <name type="scientific">Pontibacter mangrovi</name>
    <dbReference type="NCBI Taxonomy" id="2589816"/>
    <lineage>
        <taxon>Bacteria</taxon>
        <taxon>Pseudomonadati</taxon>
        <taxon>Bacteroidota</taxon>
        <taxon>Cytophagia</taxon>
        <taxon>Cytophagales</taxon>
        <taxon>Hymenobacteraceae</taxon>
        <taxon>Pontibacter</taxon>
    </lineage>
</organism>
<keyword evidence="5 7" id="KW-0472">Membrane</keyword>
<dbReference type="OrthoDB" id="9809206at2"/>
<evidence type="ECO:0000256" key="1">
    <source>
        <dbReference type="ARBA" id="ARBA00004141"/>
    </source>
</evidence>
<keyword evidence="4 7" id="KW-1133">Transmembrane helix</keyword>
<name>A0A501WAA9_9BACT</name>
<dbReference type="PANTHER" id="PTHR30221:SF1">
    <property type="entry name" value="SMALL-CONDUCTANCE MECHANOSENSITIVE CHANNEL"/>
    <property type="match status" value="1"/>
</dbReference>
<feature type="domain" description="Mechanosensitive ion channel MscS" evidence="8">
    <location>
        <begin position="248"/>
        <end position="289"/>
    </location>
</feature>
<dbReference type="PANTHER" id="PTHR30221">
    <property type="entry name" value="SMALL-CONDUCTANCE MECHANOSENSITIVE CHANNEL"/>
    <property type="match status" value="1"/>
</dbReference>
<dbReference type="SUPFAM" id="SSF50182">
    <property type="entry name" value="Sm-like ribonucleoproteins"/>
    <property type="match status" value="1"/>
</dbReference>
<dbReference type="InterPro" id="IPR023408">
    <property type="entry name" value="MscS_beta-dom_sf"/>
</dbReference>
<comment type="subcellular location">
    <subcellularLocation>
        <location evidence="1">Membrane</location>
        <topology evidence="1">Multi-pass membrane protein</topology>
    </subcellularLocation>
</comment>
<dbReference type="InterPro" id="IPR010920">
    <property type="entry name" value="LSM_dom_sf"/>
</dbReference>
<dbReference type="EMBL" id="VFRQ01000002">
    <property type="protein sequence ID" value="TPE45280.1"/>
    <property type="molecule type" value="Genomic_DNA"/>
</dbReference>
<evidence type="ECO:0000256" key="4">
    <source>
        <dbReference type="ARBA" id="ARBA00022989"/>
    </source>
</evidence>
<dbReference type="InterPro" id="IPR011014">
    <property type="entry name" value="MscS_channel_TM-2"/>
</dbReference>
<dbReference type="InterPro" id="IPR006685">
    <property type="entry name" value="MscS_channel_2nd"/>
</dbReference>
<feature type="transmembrane region" description="Helical" evidence="7">
    <location>
        <begin position="202"/>
        <end position="221"/>
    </location>
</feature>
<dbReference type="SUPFAM" id="SSF82861">
    <property type="entry name" value="Mechanosensitive channel protein MscS (YggB), transmembrane region"/>
    <property type="match status" value="1"/>
</dbReference>
<dbReference type="Gene3D" id="1.10.287.1260">
    <property type="match status" value="1"/>
</dbReference>
<dbReference type="Pfam" id="PF05552">
    <property type="entry name" value="MS_channel_1st_1"/>
    <property type="match status" value="1"/>
</dbReference>
<dbReference type="Proteomes" id="UP000316727">
    <property type="component" value="Unassembled WGS sequence"/>
</dbReference>
<dbReference type="InterPro" id="IPR045275">
    <property type="entry name" value="MscS_archaea/bacteria_type"/>
</dbReference>
<feature type="transmembrane region" description="Helical" evidence="7">
    <location>
        <begin position="78"/>
        <end position="96"/>
    </location>
</feature>
<protein>
    <submittedName>
        <fullName evidence="9">Mechanosensitive ion channel</fullName>
    </submittedName>
</protein>
<keyword evidence="10" id="KW-1185">Reference proteome</keyword>
<feature type="region of interest" description="Disordered" evidence="6">
    <location>
        <begin position="1"/>
        <end position="31"/>
    </location>
</feature>
<dbReference type="AlphaFoldDB" id="A0A501WAA9"/>
<evidence type="ECO:0000259" key="8">
    <source>
        <dbReference type="Pfam" id="PF00924"/>
    </source>
</evidence>
<dbReference type="RefSeq" id="WP_140619845.1">
    <property type="nucleotide sequence ID" value="NZ_VFRQ01000002.1"/>
</dbReference>
<evidence type="ECO:0000313" key="9">
    <source>
        <dbReference type="EMBL" id="TPE45280.1"/>
    </source>
</evidence>